<keyword evidence="7" id="KW-1185">Reference proteome</keyword>
<dbReference type="InterPro" id="IPR000914">
    <property type="entry name" value="SBP_5_dom"/>
</dbReference>
<dbReference type="GO" id="GO:0043190">
    <property type="term" value="C:ATP-binding cassette (ABC) transporter complex"/>
    <property type="evidence" value="ECO:0007669"/>
    <property type="project" value="InterPro"/>
</dbReference>
<dbReference type="CDD" id="cd08503">
    <property type="entry name" value="PBP2_NikA_DppA_OppA_like_17"/>
    <property type="match status" value="1"/>
</dbReference>
<dbReference type="GO" id="GO:1904680">
    <property type="term" value="F:peptide transmembrane transporter activity"/>
    <property type="evidence" value="ECO:0007669"/>
    <property type="project" value="TreeGrafter"/>
</dbReference>
<dbReference type="Gene3D" id="3.10.105.10">
    <property type="entry name" value="Dipeptide-binding Protein, Domain 3"/>
    <property type="match status" value="1"/>
</dbReference>
<evidence type="ECO:0000256" key="1">
    <source>
        <dbReference type="ARBA" id="ARBA00004196"/>
    </source>
</evidence>
<dbReference type="GO" id="GO:0030313">
    <property type="term" value="C:cell envelope"/>
    <property type="evidence" value="ECO:0007669"/>
    <property type="project" value="UniProtKB-SubCell"/>
</dbReference>
<dbReference type="Gene3D" id="3.90.76.10">
    <property type="entry name" value="Dipeptide-binding Protein, Domain 1"/>
    <property type="match status" value="1"/>
</dbReference>
<dbReference type="InterPro" id="IPR039424">
    <property type="entry name" value="SBP_5"/>
</dbReference>
<proteinExistence type="inferred from homology"/>
<evidence type="ECO:0000256" key="2">
    <source>
        <dbReference type="ARBA" id="ARBA00005695"/>
    </source>
</evidence>
<gene>
    <name evidence="6" type="ORF">JF922_20485</name>
</gene>
<dbReference type="EMBL" id="JAEKNR010000205">
    <property type="protein sequence ID" value="MBJ7600435.1"/>
    <property type="molecule type" value="Genomic_DNA"/>
</dbReference>
<evidence type="ECO:0000256" key="4">
    <source>
        <dbReference type="ARBA" id="ARBA00022729"/>
    </source>
</evidence>
<keyword evidence="4" id="KW-0732">Signal</keyword>
<accession>A0A934KE21</accession>
<evidence type="ECO:0000313" key="6">
    <source>
        <dbReference type="EMBL" id="MBJ7600435.1"/>
    </source>
</evidence>
<keyword evidence="3" id="KW-0813">Transport</keyword>
<comment type="subcellular location">
    <subcellularLocation>
        <location evidence="1">Cell envelope</location>
    </subcellularLocation>
</comment>
<dbReference type="AlphaFoldDB" id="A0A934KE21"/>
<dbReference type="GO" id="GO:0042597">
    <property type="term" value="C:periplasmic space"/>
    <property type="evidence" value="ECO:0007669"/>
    <property type="project" value="UniProtKB-ARBA"/>
</dbReference>
<reference evidence="6" key="1">
    <citation type="submission" date="2020-10" db="EMBL/GenBank/DDBJ databases">
        <title>Ca. Dormibacterota MAGs.</title>
        <authorList>
            <person name="Montgomery K."/>
        </authorList>
    </citation>
    <scope>NUCLEOTIDE SEQUENCE [LARGE SCALE GENOMIC DNA]</scope>
    <source>
        <strain evidence="6">SC8812_S17_10</strain>
    </source>
</reference>
<evidence type="ECO:0000256" key="3">
    <source>
        <dbReference type="ARBA" id="ARBA00022448"/>
    </source>
</evidence>
<dbReference type="Pfam" id="PF00496">
    <property type="entry name" value="SBP_bac_5"/>
    <property type="match status" value="1"/>
</dbReference>
<dbReference type="PANTHER" id="PTHR30290:SF10">
    <property type="entry name" value="PERIPLASMIC OLIGOPEPTIDE-BINDING PROTEIN-RELATED"/>
    <property type="match status" value="1"/>
</dbReference>
<comment type="similarity">
    <text evidence="2">Belongs to the bacterial solute-binding protein 5 family.</text>
</comment>
<dbReference type="PANTHER" id="PTHR30290">
    <property type="entry name" value="PERIPLASMIC BINDING COMPONENT OF ABC TRANSPORTER"/>
    <property type="match status" value="1"/>
</dbReference>
<feature type="domain" description="Solute-binding protein family 5" evidence="5">
    <location>
        <begin position="120"/>
        <end position="446"/>
    </location>
</feature>
<dbReference type="InterPro" id="IPR030678">
    <property type="entry name" value="Peptide/Ni-bd"/>
</dbReference>
<dbReference type="PIRSF" id="PIRSF002741">
    <property type="entry name" value="MppA"/>
    <property type="match status" value="1"/>
</dbReference>
<dbReference type="RefSeq" id="WP_338204263.1">
    <property type="nucleotide sequence ID" value="NZ_JAEKNR010000205.1"/>
</dbReference>
<sequence length="563" mass="60922">MQDEIQQRVDRIRRSRSELENHVIDEFFAGHISRREFVRAGSVVGLSLPLLSFIAACGGNAPSGGTSSTSSTNVKKGGKITVGLISPAHAVDPFKVGDEGGLVVLFQMGEYLAFSDANLKLQPRLAESWSANSDGSVWTFKIRQNVTFNDGTPMTAEDVAATVNLHADPANGSNALSALKGVLTKGAAKATDASTVQFTLDAPNGNFPYLVSSDNYNLIILPKTYNGNFEKGDKAFIGTGPWKVTSFQTGAGMTTVRNPSYWDKANTPALDAVDWKFIAEEQPRVLALQGNSVQVVNHFSASGGQALFTDQNINVIDVKAAAHRQVHMRTDMEPFTDKRVRQAVALSLSRPDLVQGLLNGKAQIANDSPFLKLYPSTDTSVAQRTQNLDKAKQLLAAAGKTNFAVTLSTWKDYEIPDYAQLIQSSLKKIGGTITLNITDSSTYYGDAVFGKSPWLDSVMGITDYGHRGVPNVFLGAPLVSTGTWNSAHFKNPQYDQLVKQYVAAVDLQTQKKLAGQIENLLLDETPIIFAYNYDTLGGVRSNIANVEITGYGQLDLRKTGIKA</sequence>
<protein>
    <submittedName>
        <fullName evidence="6">ABC transporter substrate-binding protein</fullName>
    </submittedName>
</protein>
<dbReference type="Gene3D" id="3.40.190.10">
    <property type="entry name" value="Periplasmic binding protein-like II"/>
    <property type="match status" value="1"/>
</dbReference>
<name>A0A934KE21_9BACT</name>
<evidence type="ECO:0000259" key="5">
    <source>
        <dbReference type="Pfam" id="PF00496"/>
    </source>
</evidence>
<dbReference type="GO" id="GO:0015833">
    <property type="term" value="P:peptide transport"/>
    <property type="evidence" value="ECO:0007669"/>
    <property type="project" value="TreeGrafter"/>
</dbReference>
<evidence type="ECO:0000313" key="7">
    <source>
        <dbReference type="Proteomes" id="UP000612893"/>
    </source>
</evidence>
<comment type="caution">
    <text evidence="6">The sequence shown here is derived from an EMBL/GenBank/DDBJ whole genome shotgun (WGS) entry which is preliminary data.</text>
</comment>
<organism evidence="6 7">
    <name type="scientific">Candidatus Nephthysia bennettiae</name>
    <dbReference type="NCBI Taxonomy" id="3127016"/>
    <lineage>
        <taxon>Bacteria</taxon>
        <taxon>Bacillati</taxon>
        <taxon>Candidatus Dormiibacterota</taxon>
        <taxon>Candidatus Dormibacteria</taxon>
        <taxon>Candidatus Dormibacterales</taxon>
        <taxon>Candidatus Dormibacteraceae</taxon>
        <taxon>Candidatus Nephthysia</taxon>
    </lineage>
</organism>
<dbReference type="SUPFAM" id="SSF53850">
    <property type="entry name" value="Periplasmic binding protein-like II"/>
    <property type="match status" value="1"/>
</dbReference>
<dbReference type="Proteomes" id="UP000612893">
    <property type="component" value="Unassembled WGS sequence"/>
</dbReference>